<dbReference type="STRING" id="5454.A0A163C2C5"/>
<sequence>MDLATGPVGAGLTPSYSNIPQCGFAFSKLVLATGLIIAFNGTLGSSLPSGAESSILRDFHLDASTSKFVLLKSLYQVSFVVSPLFFAPLIEYFGRRPLLAGSFSCYTIFTLCCALAPTSTALVIFRLLAGLSAAVSNTVVPGLFADVCKGPVARGQAVASFLFMAACGPLVEPLNLALVYFMQYLFFQSNPIVYGEGYGLSEDNIGLSYIPMLVGVAYGFLLSHYFGHLFSRAEQEGSSWAMIPGNRRLTLACIGAPCIPVALLLLGFTAAPSVHPAVPMVLSGIFFGFSYIFVFFAMILYPSDTYKRYAASAQAAASTTRLLAAVGLPFAASALYHNLGVRWAGDILAIASGMMDGLYTLHVPDFQEEVARGERVRGLSLSFR</sequence>
<dbReference type="Gene3D" id="1.20.1250.20">
    <property type="entry name" value="MFS general substrate transporter like domains"/>
    <property type="match status" value="1"/>
</dbReference>
<protein>
    <submittedName>
        <fullName evidence="7">Transmembrane transport</fullName>
    </submittedName>
</protein>
<dbReference type="EMBL" id="JYNV01000224">
    <property type="protein sequence ID" value="KZM22163.1"/>
    <property type="molecule type" value="Genomic_DNA"/>
</dbReference>
<dbReference type="GO" id="GO:0022857">
    <property type="term" value="F:transmembrane transporter activity"/>
    <property type="evidence" value="ECO:0007669"/>
    <property type="project" value="InterPro"/>
</dbReference>
<feature type="transmembrane region" description="Helical" evidence="5">
    <location>
        <begin position="98"/>
        <end position="117"/>
    </location>
</feature>
<evidence type="ECO:0000256" key="5">
    <source>
        <dbReference type="SAM" id="Phobius"/>
    </source>
</evidence>
<accession>A0A163C2C5</accession>
<dbReference type="InterPro" id="IPR011701">
    <property type="entry name" value="MFS"/>
</dbReference>
<evidence type="ECO:0000256" key="3">
    <source>
        <dbReference type="ARBA" id="ARBA00022989"/>
    </source>
</evidence>
<dbReference type="PROSITE" id="PS50850">
    <property type="entry name" value="MFS"/>
    <property type="match status" value="1"/>
</dbReference>
<organism evidence="7 8">
    <name type="scientific">Didymella rabiei</name>
    <name type="common">Chickpea ascochyta blight fungus</name>
    <name type="synonym">Mycosphaerella rabiei</name>
    <dbReference type="NCBI Taxonomy" id="5454"/>
    <lineage>
        <taxon>Eukaryota</taxon>
        <taxon>Fungi</taxon>
        <taxon>Dikarya</taxon>
        <taxon>Ascomycota</taxon>
        <taxon>Pezizomycotina</taxon>
        <taxon>Dothideomycetes</taxon>
        <taxon>Pleosporomycetidae</taxon>
        <taxon>Pleosporales</taxon>
        <taxon>Pleosporineae</taxon>
        <taxon>Didymellaceae</taxon>
        <taxon>Ascochyta</taxon>
    </lineage>
</organism>
<evidence type="ECO:0000256" key="2">
    <source>
        <dbReference type="ARBA" id="ARBA00022692"/>
    </source>
</evidence>
<evidence type="ECO:0000259" key="6">
    <source>
        <dbReference type="PROSITE" id="PS50850"/>
    </source>
</evidence>
<keyword evidence="4 5" id="KW-0472">Membrane</keyword>
<dbReference type="PANTHER" id="PTHR23502">
    <property type="entry name" value="MAJOR FACILITATOR SUPERFAMILY"/>
    <property type="match status" value="1"/>
</dbReference>
<dbReference type="PANTHER" id="PTHR23502:SF74">
    <property type="entry name" value="MAJOR FACILITATOR SUPERFAMILY (MFS) PROFILE DOMAIN-CONTAINING PROTEIN"/>
    <property type="match status" value="1"/>
</dbReference>
<comment type="subcellular location">
    <subcellularLocation>
        <location evidence="1">Membrane</location>
        <topology evidence="1">Multi-pass membrane protein</topology>
    </subcellularLocation>
</comment>
<evidence type="ECO:0000313" key="7">
    <source>
        <dbReference type="EMBL" id="KZM22163.1"/>
    </source>
</evidence>
<keyword evidence="2 5" id="KW-0812">Transmembrane</keyword>
<evidence type="ECO:0000313" key="8">
    <source>
        <dbReference type="Proteomes" id="UP000076837"/>
    </source>
</evidence>
<dbReference type="AlphaFoldDB" id="A0A163C2C5"/>
<evidence type="ECO:0000256" key="4">
    <source>
        <dbReference type="ARBA" id="ARBA00023136"/>
    </source>
</evidence>
<feature type="transmembrane region" description="Helical" evidence="5">
    <location>
        <begin position="277"/>
        <end position="301"/>
    </location>
</feature>
<dbReference type="GO" id="GO:0005886">
    <property type="term" value="C:plasma membrane"/>
    <property type="evidence" value="ECO:0007669"/>
    <property type="project" value="TreeGrafter"/>
</dbReference>
<dbReference type="InterPro" id="IPR036259">
    <property type="entry name" value="MFS_trans_sf"/>
</dbReference>
<dbReference type="Gene3D" id="1.20.1720.10">
    <property type="entry name" value="Multidrug resistance protein D"/>
    <property type="match status" value="1"/>
</dbReference>
<evidence type="ECO:0000256" key="1">
    <source>
        <dbReference type="ARBA" id="ARBA00004141"/>
    </source>
</evidence>
<dbReference type="Proteomes" id="UP000076837">
    <property type="component" value="Unassembled WGS sequence"/>
</dbReference>
<feature type="domain" description="Major facilitator superfamily (MFS) profile" evidence="6">
    <location>
        <begin position="30"/>
        <end position="384"/>
    </location>
</feature>
<feature type="transmembrane region" description="Helical" evidence="5">
    <location>
        <begin position="249"/>
        <end position="271"/>
    </location>
</feature>
<gene>
    <name evidence="7" type="ORF">ST47_g6734</name>
</gene>
<feature type="transmembrane region" description="Helical" evidence="5">
    <location>
        <begin position="68"/>
        <end position="86"/>
    </location>
</feature>
<name>A0A163C2C5_DIDRA</name>
<dbReference type="Pfam" id="PF07690">
    <property type="entry name" value="MFS_1"/>
    <property type="match status" value="1"/>
</dbReference>
<feature type="transmembrane region" description="Helical" evidence="5">
    <location>
        <begin position="157"/>
        <end position="186"/>
    </location>
</feature>
<dbReference type="SUPFAM" id="SSF103473">
    <property type="entry name" value="MFS general substrate transporter"/>
    <property type="match status" value="1"/>
</dbReference>
<reference evidence="7 8" key="1">
    <citation type="journal article" date="2016" name="Sci. Rep.">
        <title>Draft genome sequencing and secretome analysis of fungal phytopathogen Ascochyta rabiei provides insight into the necrotrophic effector repertoire.</title>
        <authorList>
            <person name="Verma S."/>
            <person name="Gazara R.K."/>
            <person name="Nizam S."/>
            <person name="Parween S."/>
            <person name="Chattopadhyay D."/>
            <person name="Verma P.K."/>
        </authorList>
    </citation>
    <scope>NUCLEOTIDE SEQUENCE [LARGE SCALE GENOMIC DNA]</scope>
    <source>
        <strain evidence="7 8">ArDII</strain>
    </source>
</reference>
<proteinExistence type="predicted"/>
<keyword evidence="3 5" id="KW-1133">Transmembrane helix</keyword>
<keyword evidence="8" id="KW-1185">Reference proteome</keyword>
<comment type="caution">
    <text evidence="7">The sequence shown here is derived from an EMBL/GenBank/DDBJ whole genome shotgun (WGS) entry which is preliminary data.</text>
</comment>
<dbReference type="InterPro" id="IPR020846">
    <property type="entry name" value="MFS_dom"/>
</dbReference>
<feature type="transmembrane region" description="Helical" evidence="5">
    <location>
        <begin position="123"/>
        <end position="145"/>
    </location>
</feature>
<feature type="transmembrane region" description="Helical" evidence="5">
    <location>
        <begin position="206"/>
        <end position="228"/>
    </location>
</feature>